<feature type="coiled-coil region" evidence="3">
    <location>
        <begin position="266"/>
        <end position="293"/>
    </location>
</feature>
<dbReference type="OrthoDB" id="7451790at2759"/>
<dbReference type="PANTHER" id="PTHR15454">
    <property type="entry name" value="NISCHARIN RELATED"/>
    <property type="match status" value="1"/>
</dbReference>
<organism evidence="5 6">
    <name type="scientific">Dimorphilus gyrociliatus</name>
    <dbReference type="NCBI Taxonomy" id="2664684"/>
    <lineage>
        <taxon>Eukaryota</taxon>
        <taxon>Metazoa</taxon>
        <taxon>Spiralia</taxon>
        <taxon>Lophotrochozoa</taxon>
        <taxon>Annelida</taxon>
        <taxon>Polychaeta</taxon>
        <taxon>Polychaeta incertae sedis</taxon>
        <taxon>Dinophilidae</taxon>
        <taxon>Dimorphilus</taxon>
    </lineage>
</organism>
<dbReference type="Gene3D" id="3.80.10.10">
    <property type="entry name" value="Ribonuclease Inhibitor"/>
    <property type="match status" value="2"/>
</dbReference>
<dbReference type="SUPFAM" id="SSF52075">
    <property type="entry name" value="Outer arm dynein light chain 1"/>
    <property type="match status" value="1"/>
</dbReference>
<keyword evidence="6" id="KW-1185">Reference proteome</keyword>
<dbReference type="Pfam" id="PF12799">
    <property type="entry name" value="LRR_4"/>
    <property type="match status" value="1"/>
</dbReference>
<accession>A0A7I8VA94</accession>
<reference evidence="5 6" key="1">
    <citation type="submission" date="2020-08" db="EMBL/GenBank/DDBJ databases">
        <authorList>
            <person name="Hejnol A."/>
        </authorList>
    </citation>
    <scope>NUCLEOTIDE SEQUENCE [LARGE SCALE GENOMIC DNA]</scope>
</reference>
<dbReference type="GO" id="GO:0005737">
    <property type="term" value="C:cytoplasm"/>
    <property type="evidence" value="ECO:0007669"/>
    <property type="project" value="TreeGrafter"/>
</dbReference>
<keyword evidence="2" id="KW-0677">Repeat</keyword>
<dbReference type="InterPro" id="IPR032675">
    <property type="entry name" value="LRR_dom_sf"/>
</dbReference>
<keyword evidence="1" id="KW-0433">Leucine-rich repeat</keyword>
<dbReference type="AlphaFoldDB" id="A0A7I8VA94"/>
<dbReference type="InterPro" id="IPR025875">
    <property type="entry name" value="Leu-rich_rpt_4"/>
</dbReference>
<dbReference type="InterPro" id="IPR001611">
    <property type="entry name" value="Leu-rich_rpt"/>
</dbReference>
<evidence type="ECO:0000313" key="6">
    <source>
        <dbReference type="Proteomes" id="UP000549394"/>
    </source>
</evidence>
<protein>
    <submittedName>
        <fullName evidence="5">DgyrCDS2368</fullName>
    </submittedName>
</protein>
<proteinExistence type="predicted"/>
<dbReference type="PANTHER" id="PTHR15454:SF56">
    <property type="entry name" value="PROTEIN PHOSPHATASE 1 REGULATORY SUBUNIT 7-RELATED"/>
    <property type="match status" value="1"/>
</dbReference>
<dbReference type="PROSITE" id="PS51450">
    <property type="entry name" value="LRR"/>
    <property type="match status" value="4"/>
</dbReference>
<feature type="compositionally biased region" description="Polar residues" evidence="4">
    <location>
        <begin position="238"/>
        <end position="250"/>
    </location>
</feature>
<evidence type="ECO:0000256" key="4">
    <source>
        <dbReference type="SAM" id="MobiDB-lite"/>
    </source>
</evidence>
<sequence length="892" mass="103205">MDELREINLIDRNITNLHSLSITGHLVSLNLHSNKIDRIINLKAAVSLQFLDLSSNKIKYIEGLESLVNLRNLNLSCNKIETVTGLHNTKNLVKLDVSHNKISDLSGLRSIPSTKFSILNASGNTLTDFEHVLACLEACRYLKELLFNQGSATNAICCESDYQKSIWNTLPYLHSLDGKTKNGEIAEKTFSFSPHLNEFSEFLHSNSSDTSILDSRIMTPKIDAALEKFRSRRVKTPEISTVSSNESTILSEEPSKDETRNKTSLKVESKERLENIEKQLADLLEKSKLKEERVTTTSSCTQTETNRNKNEVRSAFVNGTKKPAENITKRIEREKMDEKRIKFDYDRLHQAEAASHRLASMVRQLQQTLSEERDKRIECENSLETMRLELKESSEYINQLHSKCINLEKSNGELEKNYAERFDELNKELKINQKENFTISQQVRLFVEILKGENIDLKAQLKAKKEEYEKELNLRLSNEKIDGTQKMKIDMLANEYSRLEDELRIALVIEAETREKIVKELETNKNELSETREALKESTEQNVKSSKMINELTQLVKEQKGRLTELNKCKHEQASDMKDRITELEKHVDEAKRRMIQLELVKKERNDLLAQLTAVKSINEGLKAERKVWSEELAEQGSSLAQERGRLEAKIESLRNENATLAKQLESEVDTVRIKTAIIQDQTSTIAKLKEALLERDAEVKEARSDALRSERDLHDHLENDACVQKDYDDRLERMRNRKDDLKKRVSELEEEVENWRRSHNAIKSQWSEKCDLIVKLEEKVRKLKSVWDEKHKKLNEEKNTAVQSAEESRKNLQAADESFRKQLVAQKELLESEMRQRILEKDREIADRSARVKEVEDEMRELLKDTEEAKAATETKLRKLQDALSSLQTAF</sequence>
<keyword evidence="3" id="KW-0175">Coiled coil</keyword>
<feature type="compositionally biased region" description="Basic and acidic residues" evidence="4">
    <location>
        <begin position="253"/>
        <end position="266"/>
    </location>
</feature>
<gene>
    <name evidence="5" type="ORF">DGYR_LOCUS2215</name>
</gene>
<dbReference type="Proteomes" id="UP000549394">
    <property type="component" value="Unassembled WGS sequence"/>
</dbReference>
<feature type="coiled-coil region" evidence="3">
    <location>
        <begin position="637"/>
        <end position="766"/>
    </location>
</feature>
<evidence type="ECO:0000313" key="5">
    <source>
        <dbReference type="EMBL" id="CAD5113180.1"/>
    </source>
</evidence>
<evidence type="ECO:0000256" key="3">
    <source>
        <dbReference type="SAM" id="Coils"/>
    </source>
</evidence>
<dbReference type="EMBL" id="CAJFCJ010000003">
    <property type="protein sequence ID" value="CAD5113180.1"/>
    <property type="molecule type" value="Genomic_DNA"/>
</dbReference>
<feature type="coiled-coil region" evidence="3">
    <location>
        <begin position="846"/>
        <end position="891"/>
    </location>
</feature>
<evidence type="ECO:0000256" key="1">
    <source>
        <dbReference type="ARBA" id="ARBA00022614"/>
    </source>
</evidence>
<feature type="coiled-coil region" evidence="3">
    <location>
        <begin position="362"/>
        <end position="478"/>
    </location>
</feature>
<name>A0A7I8VA94_9ANNE</name>
<feature type="region of interest" description="Disordered" evidence="4">
    <location>
        <begin position="237"/>
        <end position="266"/>
    </location>
</feature>
<feature type="coiled-coil region" evidence="3">
    <location>
        <begin position="511"/>
        <end position="541"/>
    </location>
</feature>
<dbReference type="SMART" id="SM00365">
    <property type="entry name" value="LRR_SD22"/>
    <property type="match status" value="4"/>
</dbReference>
<feature type="coiled-coil region" evidence="3">
    <location>
        <begin position="574"/>
        <end position="601"/>
    </location>
</feature>
<evidence type="ECO:0000256" key="2">
    <source>
        <dbReference type="ARBA" id="ARBA00022737"/>
    </source>
</evidence>
<comment type="caution">
    <text evidence="5">The sequence shown here is derived from an EMBL/GenBank/DDBJ whole genome shotgun (WGS) entry which is preliminary data.</text>
</comment>